<dbReference type="SUPFAM" id="SSF52540">
    <property type="entry name" value="P-loop containing nucleoside triphosphate hydrolases"/>
    <property type="match status" value="1"/>
</dbReference>
<dbReference type="Pfam" id="PF20470">
    <property type="entry name" value="HTH_61"/>
    <property type="match status" value="1"/>
</dbReference>
<dbReference type="PROSITE" id="PS51192">
    <property type="entry name" value="HELICASE_ATP_BIND_1"/>
    <property type="match status" value="1"/>
</dbReference>
<dbReference type="PANTHER" id="PTHR47961:SF6">
    <property type="entry name" value="DNA-DIRECTED DNA POLYMERASE"/>
    <property type="match status" value="1"/>
</dbReference>
<dbReference type="SMART" id="SM00487">
    <property type="entry name" value="DEXDc"/>
    <property type="match status" value="1"/>
</dbReference>
<keyword evidence="4" id="KW-0067">ATP-binding</keyword>
<dbReference type="InterPro" id="IPR014001">
    <property type="entry name" value="Helicase_ATP-bd"/>
</dbReference>
<evidence type="ECO:0000313" key="7">
    <source>
        <dbReference type="EMBL" id="KAK8083039.1"/>
    </source>
</evidence>
<dbReference type="GO" id="GO:0004386">
    <property type="term" value="F:helicase activity"/>
    <property type="evidence" value="ECO:0007669"/>
    <property type="project" value="UniProtKB-KW"/>
</dbReference>
<dbReference type="PANTHER" id="PTHR47961">
    <property type="entry name" value="DNA POLYMERASE THETA, PUTATIVE (AFU_ORTHOLOGUE AFUA_1G05260)-RELATED"/>
    <property type="match status" value="1"/>
</dbReference>
<organism evidence="7 8">
    <name type="scientific">Apiospora saccharicola</name>
    <dbReference type="NCBI Taxonomy" id="335842"/>
    <lineage>
        <taxon>Eukaryota</taxon>
        <taxon>Fungi</taxon>
        <taxon>Dikarya</taxon>
        <taxon>Ascomycota</taxon>
        <taxon>Pezizomycotina</taxon>
        <taxon>Sordariomycetes</taxon>
        <taxon>Xylariomycetidae</taxon>
        <taxon>Amphisphaeriales</taxon>
        <taxon>Apiosporaceae</taxon>
        <taxon>Apiospora</taxon>
    </lineage>
</organism>
<name>A0ABR1WHQ0_9PEZI</name>
<dbReference type="Gene3D" id="1.10.3380.20">
    <property type="match status" value="1"/>
</dbReference>
<protein>
    <submittedName>
        <fullName evidence="7">DEAD/DEAH box helicase</fullName>
    </submittedName>
</protein>
<dbReference type="InterPro" id="IPR011545">
    <property type="entry name" value="DEAD/DEAH_box_helicase_dom"/>
</dbReference>
<evidence type="ECO:0000256" key="1">
    <source>
        <dbReference type="ARBA" id="ARBA00022741"/>
    </source>
</evidence>
<dbReference type="Pfam" id="PF21099">
    <property type="entry name" value="POLQ_helical"/>
    <property type="match status" value="1"/>
</dbReference>
<dbReference type="InterPro" id="IPR046931">
    <property type="entry name" value="HTH_61"/>
</dbReference>
<proteinExistence type="predicted"/>
<dbReference type="SUPFAM" id="SSF158702">
    <property type="entry name" value="Sec63 N-terminal domain-like"/>
    <property type="match status" value="1"/>
</dbReference>
<gene>
    <name evidence="7" type="ORF">PG996_001820</name>
</gene>
<evidence type="ECO:0000256" key="4">
    <source>
        <dbReference type="ARBA" id="ARBA00022840"/>
    </source>
</evidence>
<dbReference type="InterPro" id="IPR050474">
    <property type="entry name" value="Hel308_SKI2-like"/>
</dbReference>
<evidence type="ECO:0000313" key="8">
    <source>
        <dbReference type="Proteomes" id="UP001446871"/>
    </source>
</evidence>
<evidence type="ECO:0000256" key="5">
    <source>
        <dbReference type="ARBA" id="ARBA00048988"/>
    </source>
</evidence>
<dbReference type="Proteomes" id="UP001446871">
    <property type="component" value="Unassembled WGS sequence"/>
</dbReference>
<reference evidence="7 8" key="1">
    <citation type="submission" date="2023-01" db="EMBL/GenBank/DDBJ databases">
        <title>Analysis of 21 Apiospora genomes using comparative genomics revels a genus with tremendous synthesis potential of carbohydrate active enzymes and secondary metabolites.</title>
        <authorList>
            <person name="Sorensen T."/>
        </authorList>
    </citation>
    <scope>NUCLEOTIDE SEQUENCE [LARGE SCALE GENOMIC DNA]</scope>
    <source>
        <strain evidence="7 8">CBS 83171</strain>
    </source>
</reference>
<dbReference type="InterPro" id="IPR027417">
    <property type="entry name" value="P-loop_NTPase"/>
</dbReference>
<dbReference type="Pfam" id="PF00270">
    <property type="entry name" value="DEAD"/>
    <property type="match status" value="1"/>
</dbReference>
<comment type="caution">
    <text evidence="7">The sequence shown here is derived from an EMBL/GenBank/DDBJ whole genome shotgun (WGS) entry which is preliminary data.</text>
</comment>
<dbReference type="SUPFAM" id="SSF46785">
    <property type="entry name" value="Winged helix' DNA-binding domain"/>
    <property type="match status" value="1"/>
</dbReference>
<feature type="domain" description="Helicase ATP-binding" evidence="6">
    <location>
        <begin position="140"/>
        <end position="333"/>
    </location>
</feature>
<dbReference type="Gene3D" id="3.40.50.300">
    <property type="entry name" value="P-loop containing nucleotide triphosphate hydrolases"/>
    <property type="match status" value="3"/>
</dbReference>
<sequence length="890" mass="98479">MASRQGVYHHTTVQNLADQHKTYNTKTVTGTKRSFSTADVHGSNSQGLVDRTAFQRASSVSAATPKLRASAIDAAHPGLSQEISEYSQRQAIASTPTSYVDRALQLSHPRYALPGSLIANFASLGIKDIYPWQKQCLMGPGILTGENNLVYTAPTGGGKSLVADVLMLKRVLEDPSAKALLILPYVALVQEKVRWLRNAVQGIQRQNTEEASEKEPGRWRKRADEGTIRVVGFFGGGKVRATWADFDIGVCTFEKANTLINTAIDDCSIGKLRAVVLDELHMIDDDHRGYLLELMATKLLSLEQNVQIVGMSATLSNIDILARWLDAHTYQTFYRPVPIEEHLVYESKIYAASATGSLLKAVSQLAPNVLPTQSPSEHLRLIRPSGHKEFKDPVLNAVIALANETVRSGYGALVFCSSRPGCESDARLIARVLPDLYEIDPTISEQRSDLLGELRSLPTGLDPSLAETVPFGVAFHPAGINLPARRVILHNARMGRDLVGPSMLRQMRGRAGRKGKDEIGETYLCCRKADLEEVIGLMHAELPQISSGLMTDKHRIQRALLESVAIRLATGRDSLEDFVSRTLLNQTESPSIVQGHVEAGLKDLSKMGFIEFDDSGNHQATQLGKAVVASSLEPEDGAFVHRELQRALRAFVMDGELHILYTFTPVQDFSITVNWKVFRDELERLDESGLRVLTFLGLKPTMINRMAQGAKMKVSTPEEKELARVYTRFYMALQLRDLCNEVPIHVVARKFDVPRGTVQTLAQTCQGFSAGMIKFCQLMGWGVMAAVLDHVADRLKAGAKDDLLALAQITFVKSRTARVFYENGYKSVASIANADPKELVPVLMQAQPTKLRLKEKDEQKYEEKLLAKANVISDSANRIWQLEMQQEIDE</sequence>
<keyword evidence="1" id="KW-0547">Nucleotide-binding</keyword>
<accession>A0ABR1WHQ0</accession>
<keyword evidence="3 7" id="KW-0347">Helicase</keyword>
<dbReference type="InterPro" id="IPR048960">
    <property type="entry name" value="POLQ-like_helical"/>
</dbReference>
<keyword evidence="2" id="KW-0378">Hydrolase</keyword>
<dbReference type="InterPro" id="IPR036390">
    <property type="entry name" value="WH_DNA-bd_sf"/>
</dbReference>
<dbReference type="Pfam" id="PF25453">
    <property type="entry name" value="DUF7898"/>
    <property type="match status" value="1"/>
</dbReference>
<dbReference type="EMBL" id="JAQQWM010000001">
    <property type="protein sequence ID" value="KAK8083039.1"/>
    <property type="molecule type" value="Genomic_DNA"/>
</dbReference>
<evidence type="ECO:0000259" key="6">
    <source>
        <dbReference type="PROSITE" id="PS51192"/>
    </source>
</evidence>
<dbReference type="InterPro" id="IPR057220">
    <property type="entry name" value="DUF7898"/>
</dbReference>
<comment type="catalytic activity">
    <reaction evidence="5">
        <text>ATP + H2O = ADP + phosphate + H(+)</text>
        <dbReference type="Rhea" id="RHEA:13065"/>
        <dbReference type="ChEBI" id="CHEBI:15377"/>
        <dbReference type="ChEBI" id="CHEBI:15378"/>
        <dbReference type="ChEBI" id="CHEBI:30616"/>
        <dbReference type="ChEBI" id="CHEBI:43474"/>
        <dbReference type="ChEBI" id="CHEBI:456216"/>
        <dbReference type="EC" id="5.6.2.4"/>
    </reaction>
</comment>
<dbReference type="CDD" id="cd18026">
    <property type="entry name" value="DEXHc_POLQ-like"/>
    <property type="match status" value="1"/>
</dbReference>
<evidence type="ECO:0000256" key="3">
    <source>
        <dbReference type="ARBA" id="ARBA00022806"/>
    </source>
</evidence>
<evidence type="ECO:0000256" key="2">
    <source>
        <dbReference type="ARBA" id="ARBA00022801"/>
    </source>
</evidence>
<keyword evidence="8" id="KW-1185">Reference proteome</keyword>